<dbReference type="GO" id="GO:0140359">
    <property type="term" value="F:ABC-type transporter activity"/>
    <property type="evidence" value="ECO:0007669"/>
    <property type="project" value="InterPro"/>
</dbReference>
<dbReference type="InterPro" id="IPR015855">
    <property type="entry name" value="ABC_transpr_MalK-like"/>
</dbReference>
<dbReference type="GO" id="GO:0016887">
    <property type="term" value="F:ATP hydrolysis activity"/>
    <property type="evidence" value="ECO:0007669"/>
    <property type="project" value="InterPro"/>
</dbReference>
<dbReference type="PROSITE" id="PS50893">
    <property type="entry name" value="ABC_TRANSPORTER_2"/>
    <property type="match status" value="1"/>
</dbReference>
<evidence type="ECO:0000256" key="9">
    <source>
        <dbReference type="ARBA" id="ARBA00022967"/>
    </source>
</evidence>
<evidence type="ECO:0000256" key="8">
    <source>
        <dbReference type="ARBA" id="ARBA00022840"/>
    </source>
</evidence>
<keyword evidence="14" id="KW-1185">Reference proteome</keyword>
<keyword evidence="6" id="KW-0762">Sugar transport</keyword>
<dbReference type="PANTHER" id="PTHR43875:SF12">
    <property type="entry name" value="SN-GLYCEROL-3-PHOSPHATE IMPORT ATP-BINDING PROTEIN UGPC"/>
    <property type="match status" value="1"/>
</dbReference>
<evidence type="ECO:0000256" key="3">
    <source>
        <dbReference type="ARBA" id="ARBA00022448"/>
    </source>
</evidence>
<dbReference type="InterPro" id="IPR012340">
    <property type="entry name" value="NA-bd_OB-fold"/>
</dbReference>
<feature type="domain" description="ABC transporter" evidence="12">
    <location>
        <begin position="4"/>
        <end position="235"/>
    </location>
</feature>
<comment type="caution">
    <text evidence="13">The sequence shown here is derived from an EMBL/GenBank/DDBJ whole genome shotgun (WGS) entry which is preliminary data.</text>
</comment>
<evidence type="ECO:0000313" key="14">
    <source>
        <dbReference type="Proteomes" id="UP000076959"/>
    </source>
</evidence>
<dbReference type="InterPro" id="IPR008995">
    <property type="entry name" value="Mo/tungstate-bd_C_term_dom"/>
</dbReference>
<dbReference type="InterPro" id="IPR017871">
    <property type="entry name" value="ABC_transporter-like_CS"/>
</dbReference>
<dbReference type="RefSeq" id="WP_063701536.1">
    <property type="nucleotide sequence ID" value="NZ_LUUB01000063.1"/>
</dbReference>
<dbReference type="AlphaFoldDB" id="A0A176YLV2"/>
<evidence type="ECO:0000256" key="11">
    <source>
        <dbReference type="ARBA" id="ARBA00024722"/>
    </source>
</evidence>
<dbReference type="SUPFAM" id="SSF50331">
    <property type="entry name" value="MOP-like"/>
    <property type="match status" value="1"/>
</dbReference>
<dbReference type="GO" id="GO:0055052">
    <property type="term" value="C:ATP-binding cassette (ABC) transporter complex, substrate-binding subunit-containing"/>
    <property type="evidence" value="ECO:0007669"/>
    <property type="project" value="TreeGrafter"/>
</dbReference>
<dbReference type="PROSITE" id="PS00211">
    <property type="entry name" value="ABC_TRANSPORTER_1"/>
    <property type="match status" value="1"/>
</dbReference>
<dbReference type="FunFam" id="3.40.50.300:FF:000042">
    <property type="entry name" value="Maltose/maltodextrin ABC transporter, ATP-binding protein"/>
    <property type="match status" value="1"/>
</dbReference>
<dbReference type="Pfam" id="PF00005">
    <property type="entry name" value="ABC_tran"/>
    <property type="match status" value="1"/>
</dbReference>
<evidence type="ECO:0000256" key="7">
    <source>
        <dbReference type="ARBA" id="ARBA00022741"/>
    </source>
</evidence>
<accession>A0A176YLV2</accession>
<reference evidence="13 14" key="1">
    <citation type="submission" date="2016-03" db="EMBL/GenBank/DDBJ databases">
        <title>Draft Genome Sequence of the Strain BR 10245 (Bradyrhizobium sp.) isolated from nodules of Centrolobium paraense.</title>
        <authorList>
            <person name="Simoes-Araujo J.L.Sr."/>
            <person name="Barauna A.C."/>
            <person name="Silva K."/>
            <person name="Zilli J.E."/>
        </authorList>
    </citation>
    <scope>NUCLEOTIDE SEQUENCE [LARGE SCALE GENOMIC DNA]</scope>
    <source>
        <strain evidence="13 14">BR 10245</strain>
    </source>
</reference>
<dbReference type="Gene3D" id="3.40.50.300">
    <property type="entry name" value="P-loop containing nucleotide triphosphate hydrolases"/>
    <property type="match status" value="1"/>
</dbReference>
<dbReference type="InterPro" id="IPR027417">
    <property type="entry name" value="P-loop_NTPase"/>
</dbReference>
<dbReference type="EMBL" id="LUUB01000063">
    <property type="protein sequence ID" value="OAF08144.1"/>
    <property type="molecule type" value="Genomic_DNA"/>
</dbReference>
<keyword evidence="5" id="KW-0997">Cell inner membrane</keyword>
<name>A0A176YLV2_9BRAD</name>
<dbReference type="Gene3D" id="2.40.50.140">
    <property type="entry name" value="Nucleic acid-binding proteins"/>
    <property type="match status" value="1"/>
</dbReference>
<evidence type="ECO:0000313" key="13">
    <source>
        <dbReference type="EMBL" id="OAF08144.1"/>
    </source>
</evidence>
<comment type="function">
    <text evidence="11">Involved in beta-(1--&gt;2)glucan export. Transmembrane domains (TMD) form a pore in the inner membrane and the ATP-binding domain (NBD) is responsible for energy generation.</text>
</comment>
<protein>
    <submittedName>
        <fullName evidence="13">Glycerol-3-phosphate ABC transporter ATP-binding protein</fullName>
    </submittedName>
</protein>
<dbReference type="SMART" id="SM00382">
    <property type="entry name" value="AAA"/>
    <property type="match status" value="1"/>
</dbReference>
<dbReference type="InterPro" id="IPR047641">
    <property type="entry name" value="ABC_transpr_MalK/UgpC-like"/>
</dbReference>
<organism evidence="13 14">
    <name type="scientific">Bradyrhizobium centrolobii</name>
    <dbReference type="NCBI Taxonomy" id="1505087"/>
    <lineage>
        <taxon>Bacteria</taxon>
        <taxon>Pseudomonadati</taxon>
        <taxon>Pseudomonadota</taxon>
        <taxon>Alphaproteobacteria</taxon>
        <taxon>Hyphomicrobiales</taxon>
        <taxon>Nitrobacteraceae</taxon>
        <taxon>Bradyrhizobium</taxon>
    </lineage>
</organism>
<dbReference type="SUPFAM" id="SSF52540">
    <property type="entry name" value="P-loop containing nucleoside triphosphate hydrolases"/>
    <property type="match status" value="1"/>
</dbReference>
<evidence type="ECO:0000256" key="2">
    <source>
        <dbReference type="ARBA" id="ARBA00005417"/>
    </source>
</evidence>
<dbReference type="GO" id="GO:0005524">
    <property type="term" value="F:ATP binding"/>
    <property type="evidence" value="ECO:0007669"/>
    <property type="project" value="UniProtKB-KW"/>
</dbReference>
<dbReference type="GO" id="GO:0008643">
    <property type="term" value="P:carbohydrate transport"/>
    <property type="evidence" value="ECO:0007669"/>
    <property type="project" value="InterPro"/>
</dbReference>
<evidence type="ECO:0000256" key="5">
    <source>
        <dbReference type="ARBA" id="ARBA00022519"/>
    </source>
</evidence>
<dbReference type="STRING" id="1505087.AYJ54_15500"/>
<dbReference type="GO" id="GO:0001407">
    <property type="term" value="P:glycerophosphodiester transmembrane transport"/>
    <property type="evidence" value="ECO:0007669"/>
    <property type="project" value="TreeGrafter"/>
</dbReference>
<keyword evidence="9" id="KW-1278">Translocase</keyword>
<comment type="subcellular location">
    <subcellularLocation>
        <location evidence="1">Cell inner membrane</location>
        <topology evidence="1">Peripheral membrane protein</topology>
    </subcellularLocation>
</comment>
<keyword evidence="4" id="KW-1003">Cell membrane</keyword>
<dbReference type="Gene3D" id="2.40.50.100">
    <property type="match status" value="1"/>
</dbReference>
<evidence type="ECO:0000256" key="1">
    <source>
        <dbReference type="ARBA" id="ARBA00004417"/>
    </source>
</evidence>
<keyword evidence="10" id="KW-0472">Membrane</keyword>
<sequence>MANVTLRNVRKTYPGGFEAIKGVDVDVGDGQFCVLVGPSGCGKSTLLRMVAGLETVTGGEIDIGGRVVNQVEPADRDIAMVFQNYALYPHMSVYNNMAYGLRNRGMAEAEIKTRVEEAARILELAPMLERKPRQLSGGQRQRVAMGRAIVRQPKVFLFDEPLSNLDAKLRIAMRVEIRKLQRRLNTTSIYVTHDQLEAMTLADILVVMNGGQVEQIGNPLAIYEKPATTFVASFIGAPPMNLMSTQPDEIKSQLGSNGRATEAGILGIRPEDFVITDQTPTGGVALPLAVEAIERVGAETFVYGSRQQDEERVAANPGELPPGDVIVRVPGTEAPAIGQKIRVAAVREKLHLFSGDGRTRIEV</sequence>
<evidence type="ECO:0000259" key="12">
    <source>
        <dbReference type="PROSITE" id="PS50893"/>
    </source>
</evidence>
<keyword evidence="7" id="KW-0547">Nucleotide-binding</keyword>
<gene>
    <name evidence="13" type="ORF">AYJ54_15500</name>
</gene>
<keyword evidence="8 13" id="KW-0067">ATP-binding</keyword>
<dbReference type="NCBIfam" id="NF008653">
    <property type="entry name" value="PRK11650.1"/>
    <property type="match status" value="1"/>
</dbReference>
<evidence type="ECO:0000256" key="10">
    <source>
        <dbReference type="ARBA" id="ARBA00023136"/>
    </source>
</evidence>
<dbReference type="CDD" id="cd03301">
    <property type="entry name" value="ABC_MalK_N"/>
    <property type="match status" value="1"/>
</dbReference>
<evidence type="ECO:0000256" key="4">
    <source>
        <dbReference type="ARBA" id="ARBA00022475"/>
    </source>
</evidence>
<dbReference type="InterPro" id="IPR003439">
    <property type="entry name" value="ABC_transporter-like_ATP-bd"/>
</dbReference>
<dbReference type="InterPro" id="IPR003593">
    <property type="entry name" value="AAA+_ATPase"/>
</dbReference>
<dbReference type="OrthoDB" id="9767663at2"/>
<proteinExistence type="inferred from homology"/>
<keyword evidence="3" id="KW-0813">Transport</keyword>
<dbReference type="PANTHER" id="PTHR43875">
    <property type="entry name" value="MALTODEXTRIN IMPORT ATP-BINDING PROTEIN MSMX"/>
    <property type="match status" value="1"/>
</dbReference>
<dbReference type="Proteomes" id="UP000076959">
    <property type="component" value="Unassembled WGS sequence"/>
</dbReference>
<dbReference type="GO" id="GO:0015794">
    <property type="term" value="P:glycerol-3-phosphate transmembrane transport"/>
    <property type="evidence" value="ECO:0007669"/>
    <property type="project" value="TreeGrafter"/>
</dbReference>
<comment type="similarity">
    <text evidence="2">Belongs to the ABC transporter superfamily.</text>
</comment>
<evidence type="ECO:0000256" key="6">
    <source>
        <dbReference type="ARBA" id="ARBA00022597"/>
    </source>
</evidence>